<proteinExistence type="predicted"/>
<dbReference type="EMBL" id="CP034928">
    <property type="protein sequence ID" value="QAA75995.1"/>
    <property type="molecule type" value="Genomic_DNA"/>
</dbReference>
<dbReference type="AlphaFoldDB" id="A0A410FSC4"/>
<evidence type="ECO:0000313" key="3">
    <source>
        <dbReference type="Proteomes" id="UP000287233"/>
    </source>
</evidence>
<dbReference type="KEGG" id="bih:BIP78_0227"/>
<protein>
    <submittedName>
        <fullName evidence="2">Uncharacterized protein</fullName>
    </submittedName>
</protein>
<evidence type="ECO:0000313" key="2">
    <source>
        <dbReference type="EMBL" id="QAA75995.1"/>
    </source>
</evidence>
<name>A0A410FSC4_BIPS1</name>
<evidence type="ECO:0000256" key="1">
    <source>
        <dbReference type="SAM" id="MobiDB-lite"/>
    </source>
</evidence>
<reference evidence="3" key="1">
    <citation type="submission" date="2018-12" db="EMBL/GenBank/DDBJ databases">
        <title>Complete genome sequence of an uncultured bacterium of the candidate phylum Bipolaricaulota.</title>
        <authorList>
            <person name="Kadnikov V.V."/>
            <person name="Mardanov A.V."/>
            <person name="Beletsky A.V."/>
            <person name="Frank Y.A."/>
            <person name="Karnachuk O.V."/>
            <person name="Ravin N.V."/>
        </authorList>
    </citation>
    <scope>NUCLEOTIDE SEQUENCE [LARGE SCALE GENOMIC DNA]</scope>
</reference>
<gene>
    <name evidence="2" type="ORF">BIP78_0227</name>
</gene>
<sequence>MGAGVLQTEAGGGAPGHVGRRWKQGIVHHEVRQLTSGVWVRSVKHSRDGSCPGKRYAGYVTFEDLSKPVARSLGRYP</sequence>
<accession>A0A410FSC4</accession>
<organism evidence="2 3">
    <name type="scientific">Bipolaricaulis sibiricus</name>
    <dbReference type="NCBI Taxonomy" id="2501609"/>
    <lineage>
        <taxon>Bacteria</taxon>
        <taxon>Candidatus Bipolaricaulota</taxon>
        <taxon>Candidatus Bipolaricaulia</taxon>
        <taxon>Candidatus Bipolaricaulales</taxon>
        <taxon>Candidatus Bipolaricaulaceae</taxon>
        <taxon>Candidatus Bipolaricaulis</taxon>
    </lineage>
</organism>
<dbReference type="Proteomes" id="UP000287233">
    <property type="component" value="Chromosome"/>
</dbReference>
<feature type="region of interest" description="Disordered" evidence="1">
    <location>
        <begin position="1"/>
        <end position="20"/>
    </location>
</feature>